<comment type="caution">
    <text evidence="4">The sequence shown here is derived from an EMBL/GenBank/DDBJ whole genome shotgun (WGS) entry which is preliminary data.</text>
</comment>
<reference evidence="5" key="1">
    <citation type="journal article" date="2019" name="Int. J. Syst. Evol. Microbiol.">
        <title>The Global Catalogue of Microorganisms (GCM) 10K type strain sequencing project: providing services to taxonomists for standard genome sequencing and annotation.</title>
        <authorList>
            <consortium name="The Broad Institute Genomics Platform"/>
            <consortium name="The Broad Institute Genome Sequencing Center for Infectious Disease"/>
            <person name="Wu L."/>
            <person name="Ma J."/>
        </authorList>
    </citation>
    <scope>NUCLEOTIDE SEQUENCE [LARGE SCALE GENOMIC DNA]</scope>
    <source>
        <strain evidence="5">CCM 8932</strain>
    </source>
</reference>
<dbReference type="Proteomes" id="UP001596253">
    <property type="component" value="Unassembled WGS sequence"/>
</dbReference>
<dbReference type="SMART" id="SM00530">
    <property type="entry name" value="HTH_XRE"/>
    <property type="match status" value="1"/>
</dbReference>
<dbReference type="PANTHER" id="PTHR46558:SF4">
    <property type="entry name" value="DNA-BIDING PHAGE PROTEIN"/>
    <property type="match status" value="1"/>
</dbReference>
<dbReference type="InterPro" id="IPR001387">
    <property type="entry name" value="Cro/C1-type_HTH"/>
</dbReference>
<keyword evidence="2" id="KW-0812">Transmembrane</keyword>
<proteinExistence type="predicted"/>
<accession>A0ABW1R0N3</accession>
<dbReference type="InterPro" id="IPR010982">
    <property type="entry name" value="Lambda_DNA-bd_dom_sf"/>
</dbReference>
<organism evidence="4 5">
    <name type="scientific">Lactiplantibacillus dongliensis</name>
    <dbReference type="NCBI Taxonomy" id="2559919"/>
    <lineage>
        <taxon>Bacteria</taxon>
        <taxon>Bacillati</taxon>
        <taxon>Bacillota</taxon>
        <taxon>Bacilli</taxon>
        <taxon>Lactobacillales</taxon>
        <taxon>Lactobacillaceae</taxon>
        <taxon>Lactiplantibacillus</taxon>
    </lineage>
</organism>
<keyword evidence="2" id="KW-0472">Membrane</keyword>
<feature type="transmembrane region" description="Helical" evidence="2">
    <location>
        <begin position="106"/>
        <end position="125"/>
    </location>
</feature>
<feature type="transmembrane region" description="Helical" evidence="2">
    <location>
        <begin position="161"/>
        <end position="180"/>
    </location>
</feature>
<evidence type="ECO:0000313" key="4">
    <source>
        <dbReference type="EMBL" id="MFC6163394.1"/>
    </source>
</evidence>
<dbReference type="RefSeq" id="WP_137639250.1">
    <property type="nucleotide sequence ID" value="NZ_BJDK01000004.1"/>
</dbReference>
<protein>
    <submittedName>
        <fullName evidence="4">Helix-turn-helix domain-containing protein</fullName>
    </submittedName>
</protein>
<name>A0ABW1R0N3_9LACO</name>
<sequence length="194" mass="21520">MASTELGPRLKQFRQTRQLTQTALADQLHVSRQTVSSWETGRNQPDIATITQLATLYAVPIDDLLQGTAAIPVTKTVADPSPVLLVVLFGILLVERITQFSTFPGLYWIDFLILLLIGLMINLGIARHHPNIWTNRVHWIGLSVFAILSLISGSINAFNMGFGLMTTCQFSGLVVVIALVRKCWQSRAVKVRQP</sequence>
<gene>
    <name evidence="4" type="ORF">ACFP3T_01745</name>
</gene>
<keyword evidence="5" id="KW-1185">Reference proteome</keyword>
<keyword evidence="1" id="KW-0238">DNA-binding</keyword>
<feature type="domain" description="HTH cro/C1-type" evidence="3">
    <location>
        <begin position="10"/>
        <end position="64"/>
    </location>
</feature>
<dbReference type="PROSITE" id="PS50943">
    <property type="entry name" value="HTH_CROC1"/>
    <property type="match status" value="1"/>
</dbReference>
<evidence type="ECO:0000259" key="3">
    <source>
        <dbReference type="PROSITE" id="PS50943"/>
    </source>
</evidence>
<dbReference type="SUPFAM" id="SSF47413">
    <property type="entry name" value="lambda repressor-like DNA-binding domains"/>
    <property type="match status" value="1"/>
</dbReference>
<evidence type="ECO:0000313" key="5">
    <source>
        <dbReference type="Proteomes" id="UP001596253"/>
    </source>
</evidence>
<keyword evidence="2" id="KW-1133">Transmembrane helix</keyword>
<dbReference type="Gene3D" id="1.10.260.40">
    <property type="entry name" value="lambda repressor-like DNA-binding domains"/>
    <property type="match status" value="1"/>
</dbReference>
<evidence type="ECO:0000256" key="2">
    <source>
        <dbReference type="SAM" id="Phobius"/>
    </source>
</evidence>
<evidence type="ECO:0000256" key="1">
    <source>
        <dbReference type="ARBA" id="ARBA00023125"/>
    </source>
</evidence>
<feature type="transmembrane region" description="Helical" evidence="2">
    <location>
        <begin position="137"/>
        <end position="155"/>
    </location>
</feature>
<dbReference type="PANTHER" id="PTHR46558">
    <property type="entry name" value="TRACRIPTIONAL REGULATORY PROTEIN-RELATED-RELATED"/>
    <property type="match status" value="1"/>
</dbReference>
<dbReference type="CDD" id="cd00093">
    <property type="entry name" value="HTH_XRE"/>
    <property type="match status" value="1"/>
</dbReference>
<dbReference type="Pfam" id="PF13560">
    <property type="entry name" value="HTH_31"/>
    <property type="match status" value="1"/>
</dbReference>
<dbReference type="EMBL" id="JBHSSD010000008">
    <property type="protein sequence ID" value="MFC6163394.1"/>
    <property type="molecule type" value="Genomic_DNA"/>
</dbReference>